<dbReference type="PROSITE" id="PS50225">
    <property type="entry name" value="SOCS"/>
    <property type="match status" value="1"/>
</dbReference>
<evidence type="ECO:0000259" key="15">
    <source>
        <dbReference type="PROSITE" id="PS50001"/>
    </source>
</evidence>
<feature type="compositionally biased region" description="Basic and acidic residues" evidence="14">
    <location>
        <begin position="77"/>
        <end position="101"/>
    </location>
</feature>
<dbReference type="Proteomes" id="UP000694429">
    <property type="component" value="Chromosome 6"/>
</dbReference>
<dbReference type="InterPro" id="IPR001496">
    <property type="entry name" value="SOCS_box"/>
</dbReference>
<keyword evidence="5" id="KW-0734">Signal transduction inhibitor</keyword>
<dbReference type="FunFam" id="3.30.505.10:FF:000054">
    <property type="entry name" value="Suppressor of cytokine signaling 1"/>
    <property type="match status" value="1"/>
</dbReference>
<feature type="compositionally biased region" description="Gly residues" evidence="14">
    <location>
        <begin position="207"/>
        <end position="218"/>
    </location>
</feature>
<evidence type="ECO:0000256" key="7">
    <source>
        <dbReference type="ARBA" id="ARBA00022999"/>
    </source>
</evidence>
<evidence type="ECO:0000256" key="14">
    <source>
        <dbReference type="SAM" id="MobiDB-lite"/>
    </source>
</evidence>
<organism evidence="17 18">
    <name type="scientific">Canis lupus familiaris</name>
    <name type="common">Dog</name>
    <name type="synonym">Canis familiaris</name>
    <dbReference type="NCBI Taxonomy" id="9615"/>
    <lineage>
        <taxon>Eukaryota</taxon>
        <taxon>Metazoa</taxon>
        <taxon>Chordata</taxon>
        <taxon>Craniata</taxon>
        <taxon>Vertebrata</taxon>
        <taxon>Euteleostomi</taxon>
        <taxon>Mammalia</taxon>
        <taxon>Eutheria</taxon>
        <taxon>Laurasiatheria</taxon>
        <taxon>Carnivora</taxon>
        <taxon>Caniformia</taxon>
        <taxon>Canidae</taxon>
        <taxon>Canis</taxon>
    </lineage>
</organism>
<dbReference type="SUPFAM" id="SSF55550">
    <property type="entry name" value="SH2 domain"/>
    <property type="match status" value="1"/>
</dbReference>
<name>A0A8C0N2S5_CANLF</name>
<reference evidence="17" key="1">
    <citation type="submission" date="2019-03" db="EMBL/GenBank/DDBJ databases">
        <authorList>
            <person name="Warren W.C."/>
            <person name="Johnson G.S."/>
        </authorList>
    </citation>
    <scope>NUCLEOTIDE SEQUENCE [LARGE SCALE GENOMIC DNA]</scope>
    <source>
        <strain evidence="17">Basenji</strain>
    </source>
</reference>
<feature type="compositionally biased region" description="Low complexity" evidence="14">
    <location>
        <begin position="59"/>
        <end position="75"/>
    </location>
</feature>
<comment type="pathway">
    <text evidence="3">Protein modification; protein ubiquitination.</text>
</comment>
<dbReference type="UniPathway" id="UPA00143"/>
<dbReference type="GO" id="GO:0009968">
    <property type="term" value="P:negative regulation of signal transduction"/>
    <property type="evidence" value="ECO:0007669"/>
    <property type="project" value="UniProtKB-KW"/>
</dbReference>
<dbReference type="InterPro" id="IPR035861">
    <property type="entry name" value="SOCS1_SH2"/>
</dbReference>
<dbReference type="SMART" id="SM00253">
    <property type="entry name" value="SOCS"/>
    <property type="match status" value="1"/>
</dbReference>
<feature type="compositionally biased region" description="Basic residues" evidence="14">
    <location>
        <begin position="228"/>
        <end position="239"/>
    </location>
</feature>
<protein>
    <recommendedName>
        <fullName evidence="12">Suppressor of cytokine signaling 1</fullName>
    </recommendedName>
</protein>
<keyword evidence="4" id="KW-0341">Growth regulation</keyword>
<accession>A0A8C0N2S5</accession>
<dbReference type="GO" id="GO:0005634">
    <property type="term" value="C:nucleus"/>
    <property type="evidence" value="ECO:0007669"/>
    <property type="project" value="UniProtKB-SubCell"/>
</dbReference>
<feature type="compositionally biased region" description="Basic and acidic residues" evidence="14">
    <location>
        <begin position="29"/>
        <end position="38"/>
    </location>
</feature>
<dbReference type="Gene3D" id="1.10.750.20">
    <property type="entry name" value="SOCS box"/>
    <property type="match status" value="1"/>
</dbReference>
<dbReference type="Pfam" id="PF00017">
    <property type="entry name" value="SH2"/>
    <property type="match status" value="1"/>
</dbReference>
<evidence type="ECO:0000256" key="1">
    <source>
        <dbReference type="ARBA" id="ARBA00004123"/>
    </source>
</evidence>
<evidence type="ECO:0000256" key="11">
    <source>
        <dbReference type="ARBA" id="ARBA00061358"/>
    </source>
</evidence>
<dbReference type="InterPro" id="IPR036860">
    <property type="entry name" value="SH2_dom_sf"/>
</dbReference>
<dbReference type="InterPro" id="IPR000980">
    <property type="entry name" value="SH2"/>
</dbReference>
<dbReference type="SUPFAM" id="SSF158235">
    <property type="entry name" value="SOCS box-like"/>
    <property type="match status" value="1"/>
</dbReference>
<evidence type="ECO:0000256" key="2">
    <source>
        <dbReference type="ARBA" id="ARBA00004541"/>
    </source>
</evidence>
<dbReference type="AlphaFoldDB" id="A0A8C0N2S5"/>
<evidence type="ECO:0000256" key="10">
    <source>
        <dbReference type="ARBA" id="ARBA00058034"/>
    </source>
</evidence>
<feature type="compositionally biased region" description="Low complexity" evidence="14">
    <location>
        <begin position="240"/>
        <end position="260"/>
    </location>
</feature>
<dbReference type="Gene3D" id="3.30.505.10">
    <property type="entry name" value="SH2 domain"/>
    <property type="match status" value="1"/>
</dbReference>
<dbReference type="GO" id="GO:0035556">
    <property type="term" value="P:intracellular signal transduction"/>
    <property type="evidence" value="ECO:0007669"/>
    <property type="project" value="InterPro"/>
</dbReference>
<dbReference type="GO" id="GO:0016567">
    <property type="term" value="P:protein ubiquitination"/>
    <property type="evidence" value="ECO:0007669"/>
    <property type="project" value="UniProtKB-UniPathway"/>
</dbReference>
<evidence type="ECO:0000256" key="4">
    <source>
        <dbReference type="ARBA" id="ARBA00022604"/>
    </source>
</evidence>
<feature type="compositionally biased region" description="Pro residues" evidence="14">
    <location>
        <begin position="347"/>
        <end position="360"/>
    </location>
</feature>
<keyword evidence="8" id="KW-0539">Nucleus</keyword>
<feature type="compositionally biased region" description="Pro residues" evidence="14">
    <location>
        <begin position="261"/>
        <end position="278"/>
    </location>
</feature>
<evidence type="ECO:0000256" key="8">
    <source>
        <dbReference type="ARBA" id="ARBA00023242"/>
    </source>
</evidence>
<feature type="region of interest" description="Disordered" evidence="14">
    <location>
        <begin position="133"/>
        <end position="290"/>
    </location>
</feature>
<evidence type="ECO:0000313" key="18">
    <source>
        <dbReference type="Proteomes" id="UP000694429"/>
    </source>
</evidence>
<evidence type="ECO:0000313" key="17">
    <source>
        <dbReference type="Ensembl" id="ENSCAFP00030017592.1"/>
    </source>
</evidence>
<dbReference type="SMART" id="SM00252">
    <property type="entry name" value="SH2"/>
    <property type="match status" value="1"/>
</dbReference>
<dbReference type="PROSITE" id="PS50001">
    <property type="entry name" value="SH2"/>
    <property type="match status" value="1"/>
</dbReference>
<keyword evidence="9" id="KW-0968">Cytoplasmic vesicle</keyword>
<dbReference type="SMART" id="SM00969">
    <property type="entry name" value="SOCS_box"/>
    <property type="match status" value="1"/>
</dbReference>
<keyword evidence="7 13" id="KW-0727">SH2 domain</keyword>
<evidence type="ECO:0000256" key="6">
    <source>
        <dbReference type="ARBA" id="ARBA00022786"/>
    </source>
</evidence>
<evidence type="ECO:0000256" key="3">
    <source>
        <dbReference type="ARBA" id="ARBA00004906"/>
    </source>
</evidence>
<sequence>MRRRGALLASPKGSSEACGQATASWEAQAKTRDSDRLGGLRGQLPEGSGPGARGDALRGGSSPEGSEAGPAGGAPQSEREGLTPAERRLETYPRRCRDTCGRGRGACQGQGRVSLGLGCRNLGPRLVLAAQVGSPGAKGASGPQRVQGRDQHPRWGASQDGGEAGSGEGRVPEGVGKDELAQPAPGHHRGKETESGAAGRGLRGRGLRGGACGAGPAGAGPRAPPPGRFKRLVQGRARSRASCGRGSCRAPGPGACAGAAPEPPAAPPAAPRAPPPAHPRTLWPTRPAGPACRMVAHNQVAADNAISTAAESRRRPEPSPTSSSSSSPSSSSSSSPSSAAPARARPCAPPAAPTPAPAPAAAPGDTHFRTFRSQAEYRRITRASALLEACGFYWGPLNVHGAHERLRAEPVGTFLVRDSRQRNCFFALSVKMASGPTSIRVHFQAGRFHLDGSRESFDCLFELLEHYVAAPRRMLGAPLRQRRVRPLQELCRQRIVATVGRENLARIPLNPVLRDYLSSFPFQI</sequence>
<feature type="region of interest" description="Disordered" evidence="14">
    <location>
        <begin position="1"/>
        <end position="114"/>
    </location>
</feature>
<evidence type="ECO:0000256" key="12">
    <source>
        <dbReference type="ARBA" id="ARBA00070644"/>
    </source>
</evidence>
<dbReference type="Pfam" id="PF07525">
    <property type="entry name" value="SOCS_box"/>
    <property type="match status" value="1"/>
</dbReference>
<evidence type="ECO:0000256" key="9">
    <source>
        <dbReference type="ARBA" id="ARBA00023329"/>
    </source>
</evidence>
<comment type="similarity">
    <text evidence="11">Belongs to the SOCS1 family.</text>
</comment>
<dbReference type="GO" id="GO:0032502">
    <property type="term" value="P:developmental process"/>
    <property type="evidence" value="ECO:0007669"/>
    <property type="project" value="UniProtKB-ARBA"/>
</dbReference>
<feature type="region of interest" description="Disordered" evidence="14">
    <location>
        <begin position="307"/>
        <end position="366"/>
    </location>
</feature>
<feature type="domain" description="SH2" evidence="15">
    <location>
        <begin position="392"/>
        <end position="487"/>
    </location>
</feature>
<keyword evidence="6" id="KW-0833">Ubl conjugation pathway</keyword>
<dbReference type="PANTHER" id="PTHR10155">
    <property type="entry name" value="PHOSPHATIDYLINOSITOL 3-KINASE REGULATORY SUBUNIT"/>
    <property type="match status" value="1"/>
</dbReference>
<evidence type="ECO:0000259" key="16">
    <source>
        <dbReference type="PROSITE" id="PS50225"/>
    </source>
</evidence>
<dbReference type="Ensembl" id="ENSCAFT00030020175.1">
    <property type="protein sequence ID" value="ENSCAFP00030017592.1"/>
    <property type="gene ID" value="ENSCAFG00030010918.1"/>
</dbReference>
<dbReference type="GO" id="GO:0031410">
    <property type="term" value="C:cytoplasmic vesicle"/>
    <property type="evidence" value="ECO:0007669"/>
    <property type="project" value="UniProtKB-SubCell"/>
</dbReference>
<dbReference type="CDD" id="cd10382">
    <property type="entry name" value="SH2_SOCS1"/>
    <property type="match status" value="1"/>
</dbReference>
<evidence type="ECO:0000256" key="5">
    <source>
        <dbReference type="ARBA" id="ARBA00022700"/>
    </source>
</evidence>
<dbReference type="InterPro" id="IPR036036">
    <property type="entry name" value="SOCS_box-like_dom_sf"/>
</dbReference>
<comment type="subcellular location">
    <subcellularLocation>
        <location evidence="2">Cytoplasmic vesicle</location>
    </subcellularLocation>
    <subcellularLocation>
        <location evidence="1">Nucleus</location>
    </subcellularLocation>
</comment>
<dbReference type="FunFam" id="1.10.750.20:FF:000005">
    <property type="entry name" value="Suppressor of cytokine signaling 1"/>
    <property type="match status" value="1"/>
</dbReference>
<dbReference type="PANTHER" id="PTHR10155:SF4">
    <property type="entry name" value="SUPPRESSOR OF CYTOKINE SIGNALING 1"/>
    <property type="match status" value="1"/>
</dbReference>
<proteinExistence type="inferred from homology"/>
<comment type="function">
    <text evidence="10">Essential negative regulator of type I and type II interferon (IFN) signaling, as well as that of other cytokines, including IL2, IL4, IL6 and leukemia inhibitory factor (LIF). Downregulates cytokine signaling by inhibiting the JAK/STAT signaling pathway. Acts by binding to JAK proteins and to IFNGR1 and inhibiting their kinase activity. In vitro, suppresses Tec protein-tyrosine activity. Regulates IFN-gamma (IFNG)-mediated sensory neuron survival. Probable substrate recognition component of an ECS (Elongin BC-CUL2/5-SOCS-box protein) E3 ubiquitin ligase complex which mediates the ubiquitination and subsequent proteasomal degradation of target proteins.</text>
</comment>
<reference evidence="17" key="2">
    <citation type="submission" date="2025-08" db="UniProtKB">
        <authorList>
            <consortium name="Ensembl"/>
        </authorList>
    </citation>
    <scope>IDENTIFICATION</scope>
</reference>
<feature type="compositionally biased region" description="Low complexity" evidence="14">
    <location>
        <begin position="320"/>
        <end position="346"/>
    </location>
</feature>
<feature type="domain" description="SOCS box" evidence="16">
    <location>
        <begin position="474"/>
        <end position="523"/>
    </location>
</feature>
<evidence type="ECO:0000256" key="13">
    <source>
        <dbReference type="PROSITE-ProRule" id="PRU00191"/>
    </source>
</evidence>
<dbReference type="CDD" id="cd03735">
    <property type="entry name" value="SOCS_SOCS1"/>
    <property type="match status" value="1"/>
</dbReference>